<feature type="binding site" evidence="1">
    <location>
        <position position="87"/>
    </location>
    <ligand>
        <name>Mg(2+)</name>
        <dbReference type="ChEBI" id="CHEBI:18420"/>
        <label>1</label>
        <note>catalytic</note>
    </ligand>
</feature>
<dbReference type="PANTHER" id="PTHR20854">
    <property type="entry name" value="INOSITOL MONOPHOSPHATASE"/>
    <property type="match status" value="1"/>
</dbReference>
<dbReference type="PANTHER" id="PTHR20854:SF4">
    <property type="entry name" value="INOSITOL-1-MONOPHOSPHATASE-RELATED"/>
    <property type="match status" value="1"/>
</dbReference>
<dbReference type="GO" id="GO:0046872">
    <property type="term" value="F:metal ion binding"/>
    <property type="evidence" value="ECO:0007669"/>
    <property type="project" value="UniProtKB-KW"/>
</dbReference>
<dbReference type="AlphaFoldDB" id="A0A2R7Y4T1"/>
<protein>
    <recommendedName>
        <fullName evidence="4">Inositol monophosphatase</fullName>
    </recommendedName>
</protein>
<feature type="binding site" evidence="1">
    <location>
        <position position="84"/>
    </location>
    <ligand>
        <name>Mg(2+)</name>
        <dbReference type="ChEBI" id="CHEBI:18420"/>
        <label>1</label>
        <note>catalytic</note>
    </ligand>
</feature>
<evidence type="ECO:0000313" key="2">
    <source>
        <dbReference type="EMBL" id="PUA32389.1"/>
    </source>
</evidence>
<evidence type="ECO:0008006" key="4">
    <source>
        <dbReference type="Google" id="ProtNLM"/>
    </source>
</evidence>
<dbReference type="Proteomes" id="UP000244093">
    <property type="component" value="Unassembled WGS sequence"/>
</dbReference>
<dbReference type="Gene3D" id="3.30.540.10">
    <property type="entry name" value="Fructose-1,6-Bisphosphatase, subunit A, domain 1"/>
    <property type="match status" value="1"/>
</dbReference>
<dbReference type="EMBL" id="NBVN01000004">
    <property type="protein sequence ID" value="PUA32389.1"/>
    <property type="molecule type" value="Genomic_DNA"/>
</dbReference>
<comment type="cofactor">
    <cofactor evidence="1">
        <name>Mg(2+)</name>
        <dbReference type="ChEBI" id="CHEBI:18420"/>
    </cofactor>
</comment>
<proteinExistence type="predicted"/>
<evidence type="ECO:0000313" key="3">
    <source>
        <dbReference type="Proteomes" id="UP000244093"/>
    </source>
</evidence>
<dbReference type="GO" id="GO:0008934">
    <property type="term" value="F:inositol monophosphate 1-phosphatase activity"/>
    <property type="evidence" value="ECO:0007669"/>
    <property type="project" value="TreeGrafter"/>
</dbReference>
<dbReference type="GO" id="GO:0006020">
    <property type="term" value="P:inositol metabolic process"/>
    <property type="evidence" value="ECO:0007669"/>
    <property type="project" value="TreeGrafter"/>
</dbReference>
<feature type="binding site" evidence="1">
    <location>
        <position position="65"/>
    </location>
    <ligand>
        <name>Mg(2+)</name>
        <dbReference type="ChEBI" id="CHEBI:18420"/>
        <label>1</label>
        <note>catalytic</note>
    </ligand>
</feature>
<organism evidence="2 3">
    <name type="scientific">Zestosphaera tikiterensis</name>
    <dbReference type="NCBI Taxonomy" id="1973259"/>
    <lineage>
        <taxon>Archaea</taxon>
        <taxon>Thermoproteota</taxon>
        <taxon>Thermoprotei</taxon>
        <taxon>Desulfurococcales</taxon>
        <taxon>Desulfurococcaceae</taxon>
        <taxon>Zestosphaera</taxon>
    </lineage>
</organism>
<sequence length="269" mass="29356">MFKVWSVVREAALKVSDYLTSGVRSSAVFKPNASGDFTKAFDKEAEDIIFGVLRGLGECLLIVSEESGVVKTCGEGWRWVFVVDPVDGSVNYEASIPWVSVSIAVAPYEEGVTLNDVTYAVVVDVFRKTTYEYVKGEGVLIDGVKPERRVKPPNVLLGYFETPEAYSIVPKYWRFRGGRAALRSLGSAALDIIYVGLGRAEAFVDIRAKLRNVDVAAALKIAEALNAKATLCDGTPVNNIPLTNISKVECLLVGYDDAILSKLIEAYRS</sequence>
<dbReference type="InterPro" id="IPR000760">
    <property type="entry name" value="Inositol_monophosphatase-like"/>
</dbReference>
<dbReference type="GO" id="GO:0007165">
    <property type="term" value="P:signal transduction"/>
    <property type="evidence" value="ECO:0007669"/>
    <property type="project" value="TreeGrafter"/>
</dbReference>
<name>A0A2R7Y4T1_9CREN</name>
<keyword evidence="1" id="KW-0479">Metal-binding</keyword>
<keyword evidence="1" id="KW-0460">Magnesium</keyword>
<dbReference type="SUPFAM" id="SSF56655">
    <property type="entry name" value="Carbohydrate phosphatase"/>
    <property type="match status" value="1"/>
</dbReference>
<gene>
    <name evidence="2" type="ORF">B7O98_06960</name>
</gene>
<feature type="binding site" evidence="1">
    <location>
        <position position="214"/>
    </location>
    <ligand>
        <name>Mg(2+)</name>
        <dbReference type="ChEBI" id="CHEBI:18420"/>
        <label>1</label>
        <note>catalytic</note>
    </ligand>
</feature>
<comment type="caution">
    <text evidence="2">The sequence shown here is derived from an EMBL/GenBank/DDBJ whole genome shotgun (WGS) entry which is preliminary data.</text>
</comment>
<dbReference type="PRINTS" id="PR00377">
    <property type="entry name" value="IMPHPHTASES"/>
</dbReference>
<dbReference type="Pfam" id="PF00459">
    <property type="entry name" value="Inositol_P"/>
    <property type="match status" value="1"/>
</dbReference>
<reference evidence="2 3" key="1">
    <citation type="journal article" date="2018" name="Syst. Appl. Microbiol.">
        <title>A new symbiotic nanoarchaeote (Candidatus Nanoclepta minutus) and its host (Zestosphaera tikiterensis gen. nov., sp. nov.) from a New Zealand hot spring.</title>
        <authorList>
            <person name="St John E."/>
            <person name="Liu Y."/>
            <person name="Podar M."/>
            <person name="Stott M.B."/>
            <person name="Meneghin J."/>
            <person name="Chen Z."/>
            <person name="Lagutin K."/>
            <person name="Mitchell K."/>
            <person name="Reysenbach A.L."/>
        </authorList>
    </citation>
    <scope>NUCLEOTIDE SEQUENCE [LARGE SCALE GENOMIC DNA]</scope>
    <source>
        <strain evidence="2">NZ3</strain>
    </source>
</reference>
<evidence type="ECO:0000256" key="1">
    <source>
        <dbReference type="PIRSR" id="PIRSR600760-2"/>
    </source>
</evidence>
<accession>A0A2R7Y4T1</accession>
<dbReference type="Gene3D" id="3.40.190.80">
    <property type="match status" value="1"/>
</dbReference>